<dbReference type="EMBL" id="JAAXKZ010000049">
    <property type="protein sequence ID" value="NMH92816.1"/>
    <property type="molecule type" value="Genomic_DNA"/>
</dbReference>
<evidence type="ECO:0000259" key="1">
    <source>
        <dbReference type="Pfam" id="PF00070"/>
    </source>
</evidence>
<dbReference type="SUPFAM" id="SSF51905">
    <property type="entry name" value="FAD/NAD(P)-binding domain"/>
    <property type="match status" value="1"/>
</dbReference>
<dbReference type="Pfam" id="PF22607">
    <property type="entry name" value="FAD_binding-like"/>
    <property type="match status" value="1"/>
</dbReference>
<gene>
    <name evidence="3" type="ORF">HF519_14785</name>
</gene>
<evidence type="ECO:0000259" key="2">
    <source>
        <dbReference type="Pfam" id="PF22607"/>
    </source>
</evidence>
<dbReference type="NCBIfam" id="NF005566">
    <property type="entry name" value="PRK07236.1"/>
    <property type="match status" value="1"/>
</dbReference>
<sequence>MNNGDQPRAIVVGGSMGGLTAALVLRDLGLRVDVFERSPELLDGRGAGIVLQPDTVRWFREHGGVEAVEAVSTGSSTLRYIGAGDEITFEEPSTWRFTSWTKTYRALLEDFGTEHYHLGEHCAGLDQDADGVTLRFVSGRTERADLVVFADGISSTGRRRLLPEVMPRYSGYVGWRGTVPESAVSEQTHRLLSDSLAYAMAPHTHICMYPIPGKNGELAVGERELNYVWYRNVAEGPELDELLTDKRGFPCPVSVHPGQVQDRFVEELRAAAQELLPPSAAELVTRTEEPFIQPVLDIEVPQMAFGRVCLMGDGAFAARPHAAAGTAKAAADAWALADALRDADGDVVTALAKWEPGRLELGRSLLDRVREMGRQYQVANTADPADRNLRFGLYGPDL</sequence>
<accession>A0A848DJW1</accession>
<feature type="domain" description="Pyridine nucleotide-disulphide oxidoreductase N-terminal" evidence="1">
    <location>
        <begin position="8"/>
        <end position="43"/>
    </location>
</feature>
<organism evidence="3 4">
    <name type="scientific">Pseudonocardia bannensis</name>
    <dbReference type="NCBI Taxonomy" id="630973"/>
    <lineage>
        <taxon>Bacteria</taxon>
        <taxon>Bacillati</taxon>
        <taxon>Actinomycetota</taxon>
        <taxon>Actinomycetes</taxon>
        <taxon>Pseudonocardiales</taxon>
        <taxon>Pseudonocardiaceae</taxon>
        <taxon>Pseudonocardia</taxon>
    </lineage>
</organism>
<dbReference type="Pfam" id="PF00070">
    <property type="entry name" value="Pyr_redox"/>
    <property type="match status" value="1"/>
</dbReference>
<dbReference type="InterPro" id="IPR054707">
    <property type="entry name" value="DhpH_subs-bd"/>
</dbReference>
<dbReference type="PANTHER" id="PTHR47469">
    <property type="entry name" value="MONOOXYGENASE-LIKE"/>
    <property type="match status" value="1"/>
</dbReference>
<feature type="domain" description="2,6-dihydroxypyridine 3-monooxygenase substrate binding" evidence="2">
    <location>
        <begin position="169"/>
        <end position="297"/>
    </location>
</feature>
<name>A0A848DJW1_9PSEU</name>
<protein>
    <submittedName>
        <fullName evidence="3">NAD-binding protein</fullName>
    </submittedName>
</protein>
<dbReference type="InterPro" id="IPR039648">
    <property type="entry name" value="DHPH_N"/>
</dbReference>
<dbReference type="SUPFAM" id="SSF54373">
    <property type="entry name" value="FAD-linked reductases, C-terminal domain"/>
    <property type="match status" value="1"/>
</dbReference>
<dbReference type="AlphaFoldDB" id="A0A848DJW1"/>
<keyword evidence="4" id="KW-1185">Reference proteome</keyword>
<evidence type="ECO:0000313" key="4">
    <source>
        <dbReference type="Proteomes" id="UP000586918"/>
    </source>
</evidence>
<dbReference type="PRINTS" id="PR00420">
    <property type="entry name" value="RNGMNOXGNASE"/>
</dbReference>
<comment type="caution">
    <text evidence="3">The sequence shown here is derived from an EMBL/GenBank/DDBJ whole genome shotgun (WGS) entry which is preliminary data.</text>
</comment>
<dbReference type="Gene3D" id="3.50.50.60">
    <property type="entry name" value="FAD/NAD(P)-binding domain"/>
    <property type="match status" value="2"/>
</dbReference>
<proteinExistence type="predicted"/>
<reference evidence="3 4" key="1">
    <citation type="submission" date="2020-04" db="EMBL/GenBank/DDBJ databases">
        <authorList>
            <person name="Klaysubun C."/>
            <person name="Duangmal K."/>
            <person name="Lipun K."/>
        </authorList>
    </citation>
    <scope>NUCLEOTIDE SEQUENCE [LARGE SCALE GENOMIC DNA]</scope>
    <source>
        <strain evidence="3 4">DSM 45300</strain>
    </source>
</reference>
<dbReference type="PANTHER" id="PTHR47469:SF2">
    <property type="entry name" value="OS06G0597600 PROTEIN"/>
    <property type="match status" value="1"/>
</dbReference>
<dbReference type="InterPro" id="IPR053212">
    <property type="entry name" value="DHP_3-monooxygenase"/>
</dbReference>
<dbReference type="InterPro" id="IPR036188">
    <property type="entry name" value="FAD/NAD-bd_sf"/>
</dbReference>
<dbReference type="Proteomes" id="UP000586918">
    <property type="component" value="Unassembled WGS sequence"/>
</dbReference>
<evidence type="ECO:0000313" key="3">
    <source>
        <dbReference type="EMBL" id="NMH92816.1"/>
    </source>
</evidence>